<dbReference type="Proteomes" id="UP000029525">
    <property type="component" value="Unassembled WGS sequence"/>
</dbReference>
<comment type="caution">
    <text evidence="2">The sequence shown here is derived from an EMBL/GenBank/DDBJ whole genome shotgun (WGS) entry which is preliminary data.</text>
</comment>
<keyword evidence="1" id="KW-0472">Membrane</keyword>
<accession>A0A096CKJ5</accession>
<gene>
    <name evidence="2" type="ORF">HMPREF0647_01330</name>
</gene>
<protein>
    <submittedName>
        <fullName evidence="2">Uncharacterized protein</fullName>
    </submittedName>
</protein>
<organism evidence="2 3">
    <name type="scientific">Prevotella bivia DNF00320</name>
    <dbReference type="NCBI Taxonomy" id="1401068"/>
    <lineage>
        <taxon>Bacteria</taxon>
        <taxon>Pseudomonadati</taxon>
        <taxon>Bacteroidota</taxon>
        <taxon>Bacteroidia</taxon>
        <taxon>Bacteroidales</taxon>
        <taxon>Prevotellaceae</taxon>
        <taxon>Prevotella</taxon>
    </lineage>
</organism>
<feature type="transmembrane region" description="Helical" evidence="1">
    <location>
        <begin position="35"/>
        <end position="53"/>
    </location>
</feature>
<evidence type="ECO:0000313" key="3">
    <source>
        <dbReference type="Proteomes" id="UP000029525"/>
    </source>
</evidence>
<reference evidence="2 3" key="1">
    <citation type="submission" date="2014-07" db="EMBL/GenBank/DDBJ databases">
        <authorList>
            <person name="McCorrison J."/>
            <person name="Sanka R."/>
            <person name="Torralba M."/>
            <person name="Gillis M."/>
            <person name="Haft D.H."/>
            <person name="Methe B."/>
            <person name="Sutton G."/>
            <person name="Nelson K.E."/>
        </authorList>
    </citation>
    <scope>NUCLEOTIDE SEQUENCE [LARGE SCALE GENOMIC DNA]</scope>
    <source>
        <strain evidence="2 3">DNF00320</strain>
    </source>
</reference>
<proteinExistence type="predicted"/>
<evidence type="ECO:0000256" key="1">
    <source>
        <dbReference type="SAM" id="Phobius"/>
    </source>
</evidence>
<sequence length="134" mass="15201">MIEGKYIQTGMGILFAAIFFYYFKDLTVVSAMLYGLRPALVALLVSWTIMACYKSNIILFAYSKWVRPTVVGVLAVITIMLFNASNFPFLSLYPWFFWVSIFIFSFALVGYLLLKISILRIVGFAALAGMVLLY</sequence>
<feature type="transmembrane region" description="Helical" evidence="1">
    <location>
        <begin position="95"/>
        <end position="114"/>
    </location>
</feature>
<dbReference type="EMBL" id="JRNQ01000004">
    <property type="protein sequence ID" value="KGF45784.1"/>
    <property type="molecule type" value="Genomic_DNA"/>
</dbReference>
<evidence type="ECO:0000313" key="2">
    <source>
        <dbReference type="EMBL" id="KGF45784.1"/>
    </source>
</evidence>
<keyword evidence="1" id="KW-1133">Transmembrane helix</keyword>
<feature type="transmembrane region" description="Helical" evidence="1">
    <location>
        <begin position="65"/>
        <end position="83"/>
    </location>
</feature>
<name>A0A096CKJ5_9BACT</name>
<dbReference type="AlphaFoldDB" id="A0A096CKJ5"/>
<keyword evidence="1" id="KW-0812">Transmembrane</keyword>